<keyword evidence="3" id="KW-1185">Reference proteome</keyword>
<evidence type="ECO:0000313" key="2">
    <source>
        <dbReference type="EMBL" id="NHZ81067.1"/>
    </source>
</evidence>
<protein>
    <recommendedName>
        <fullName evidence="4">Phage holin family protein</fullName>
    </recommendedName>
</protein>
<keyword evidence="1" id="KW-0472">Membrane</keyword>
<comment type="caution">
    <text evidence="2">The sequence shown here is derived from an EMBL/GenBank/DDBJ whole genome shotgun (WGS) entry which is preliminary data.</text>
</comment>
<dbReference type="Proteomes" id="UP000621455">
    <property type="component" value="Unassembled WGS sequence"/>
</dbReference>
<evidence type="ECO:0000256" key="1">
    <source>
        <dbReference type="SAM" id="Phobius"/>
    </source>
</evidence>
<dbReference type="EMBL" id="WHJG01000017">
    <property type="protein sequence ID" value="NHZ81067.1"/>
    <property type="molecule type" value="Genomic_DNA"/>
</dbReference>
<gene>
    <name evidence="2" type="ORF">F2P44_17560</name>
</gene>
<dbReference type="Pfam" id="PF07332">
    <property type="entry name" value="Phage_holin_3_6"/>
    <property type="match status" value="1"/>
</dbReference>
<accession>A0ABX0NEY7</accession>
<sequence length="130" mass="13992">MAIAESVGRIGATLVAMVQTRLELAAVEVQEELQRFLGYVVLALASLILFGIAALLLVLLVVVIFWDSYRLEAIGGLAALFGVAGGLIAMQVKRSFDARPRLLGATVAELISLYTSFSAQRHFSPGRQFP</sequence>
<reference evidence="2 3" key="1">
    <citation type="submission" date="2019-10" db="EMBL/GenBank/DDBJ databases">
        <title>Taxonomy of Antarctic Massilia spp.: description of Massilia rubra sp. nov., Massilia aquatica sp. nov., Massilia mucilaginosa sp. nov., Massilia frigida sp. nov. isolated from streams, lakes and regoliths.</title>
        <authorList>
            <person name="Holochova P."/>
            <person name="Sedlacek I."/>
            <person name="Kralova S."/>
            <person name="Maslanova I."/>
            <person name="Busse H.-J."/>
            <person name="Stankova E."/>
            <person name="Vrbovska V."/>
            <person name="Kovarovic V."/>
            <person name="Bartak M."/>
            <person name="Svec P."/>
            <person name="Pantucek R."/>
        </authorList>
    </citation>
    <scope>NUCLEOTIDE SEQUENCE [LARGE SCALE GENOMIC DNA]</scope>
    <source>
        <strain evidence="2 3">CCM 8695</strain>
    </source>
</reference>
<keyword evidence="1" id="KW-0812">Transmembrane</keyword>
<evidence type="ECO:0000313" key="3">
    <source>
        <dbReference type="Proteomes" id="UP000621455"/>
    </source>
</evidence>
<evidence type="ECO:0008006" key="4">
    <source>
        <dbReference type="Google" id="ProtNLM"/>
    </source>
</evidence>
<proteinExistence type="predicted"/>
<keyword evidence="1" id="KW-1133">Transmembrane helix</keyword>
<feature type="transmembrane region" description="Helical" evidence="1">
    <location>
        <begin position="71"/>
        <end position="90"/>
    </location>
</feature>
<feature type="transmembrane region" description="Helical" evidence="1">
    <location>
        <begin position="36"/>
        <end position="65"/>
    </location>
</feature>
<dbReference type="RefSeq" id="WP_167088398.1">
    <property type="nucleotide sequence ID" value="NZ_WHJG01000017.1"/>
</dbReference>
<name>A0ABX0NEY7_9BURK</name>
<dbReference type="InterPro" id="IPR009937">
    <property type="entry name" value="Phage_holin_3_6"/>
</dbReference>
<organism evidence="2 3">
    <name type="scientific">Massilia frigida</name>
    <dbReference type="NCBI Taxonomy" id="2609281"/>
    <lineage>
        <taxon>Bacteria</taxon>
        <taxon>Pseudomonadati</taxon>
        <taxon>Pseudomonadota</taxon>
        <taxon>Betaproteobacteria</taxon>
        <taxon>Burkholderiales</taxon>
        <taxon>Oxalobacteraceae</taxon>
        <taxon>Telluria group</taxon>
        <taxon>Massilia</taxon>
    </lineage>
</organism>